<evidence type="ECO:0000313" key="4">
    <source>
        <dbReference type="EMBL" id="GEU77275.1"/>
    </source>
</evidence>
<feature type="compositionally biased region" description="Polar residues" evidence="1">
    <location>
        <begin position="360"/>
        <end position="380"/>
    </location>
</feature>
<sequence length="416" mass="46440">MLDSQVNDKSKIGVGYHEVLPPYTRNFMPSKPDLILADMDEYFVSKSVTSLPAVATNKAKTSEPKPKSVSEPLIEDWVKSPMESVKQEKHNRQAKNPRKTVKVLEGNPQLELQEKGVIDSGCSRHMTENMSYSYEYEEIDGGYVAFGGDLKGIKITGKGKTSTDSECVVLSFDFKLLDESQVLLRVSRKNNMYNVELKNVALSGDHLGKFDQKADEGFFVRYSVNNKAFRVFNSRTRILEETLHITFLENKPNVARSGPTWLFNIDTLTKSMNYKPIVARNQSNGSASKGKVETVPEKDYILLPLWTLDPLFFSSSKDSPGDGFKLSGEEEKKDTKGSGNEESEAPITEEPRVNHEKDNVNSTNRVNAVSSTINAASNEVNVVGRKSSIKLPDDPNMPDLEDTSIFKDSNKDVFDA</sequence>
<dbReference type="EMBL" id="BKCJ010007440">
    <property type="protein sequence ID" value="GEU77275.1"/>
    <property type="molecule type" value="Genomic_DNA"/>
</dbReference>
<gene>
    <name evidence="4" type="ORF">Tci_049253</name>
</gene>
<feature type="compositionally biased region" description="Basic and acidic residues" evidence="1">
    <location>
        <begin position="404"/>
        <end position="416"/>
    </location>
</feature>
<feature type="domain" description="Retrovirus-related Pol polyprotein from transposon TNT 1-94-like beta-barrel" evidence="2">
    <location>
        <begin position="117"/>
        <end position="162"/>
    </location>
</feature>
<evidence type="ECO:0000259" key="2">
    <source>
        <dbReference type="Pfam" id="PF22936"/>
    </source>
</evidence>
<feature type="domain" description="Retroviral polymerase SH3-like" evidence="3">
    <location>
        <begin position="205"/>
        <end position="252"/>
    </location>
</feature>
<proteinExistence type="predicted"/>
<dbReference type="InterPro" id="IPR057670">
    <property type="entry name" value="SH3_retrovirus"/>
</dbReference>
<evidence type="ECO:0000259" key="3">
    <source>
        <dbReference type="Pfam" id="PF25597"/>
    </source>
</evidence>
<feature type="compositionally biased region" description="Basic and acidic residues" evidence="1">
    <location>
        <begin position="327"/>
        <end position="336"/>
    </location>
</feature>
<evidence type="ECO:0000256" key="1">
    <source>
        <dbReference type="SAM" id="MobiDB-lite"/>
    </source>
</evidence>
<comment type="caution">
    <text evidence="4">The sequence shown here is derived from an EMBL/GenBank/DDBJ whole genome shotgun (WGS) entry which is preliminary data.</text>
</comment>
<dbReference type="Pfam" id="PF25597">
    <property type="entry name" value="SH3_retrovirus"/>
    <property type="match status" value="1"/>
</dbReference>
<name>A0A6L2MY25_TANCI</name>
<protein>
    <submittedName>
        <fullName evidence="4">Ribonuclease H-like domain-containing protein</fullName>
    </submittedName>
</protein>
<dbReference type="Pfam" id="PF22936">
    <property type="entry name" value="Pol_BBD"/>
    <property type="match status" value="1"/>
</dbReference>
<dbReference type="AlphaFoldDB" id="A0A6L2MY25"/>
<reference evidence="4" key="1">
    <citation type="journal article" date="2019" name="Sci. Rep.">
        <title>Draft genome of Tanacetum cinerariifolium, the natural source of mosquito coil.</title>
        <authorList>
            <person name="Yamashiro T."/>
            <person name="Shiraishi A."/>
            <person name="Satake H."/>
            <person name="Nakayama K."/>
        </authorList>
    </citation>
    <scope>NUCLEOTIDE SEQUENCE</scope>
</reference>
<accession>A0A6L2MY25</accession>
<feature type="region of interest" description="Disordered" evidence="1">
    <location>
        <begin position="318"/>
        <end position="416"/>
    </location>
</feature>
<dbReference type="InterPro" id="IPR054722">
    <property type="entry name" value="PolX-like_BBD"/>
</dbReference>
<feature type="compositionally biased region" description="Basic and acidic residues" evidence="1">
    <location>
        <begin position="349"/>
        <end position="359"/>
    </location>
</feature>
<organism evidence="4">
    <name type="scientific">Tanacetum cinerariifolium</name>
    <name type="common">Dalmatian daisy</name>
    <name type="synonym">Chrysanthemum cinerariifolium</name>
    <dbReference type="NCBI Taxonomy" id="118510"/>
    <lineage>
        <taxon>Eukaryota</taxon>
        <taxon>Viridiplantae</taxon>
        <taxon>Streptophyta</taxon>
        <taxon>Embryophyta</taxon>
        <taxon>Tracheophyta</taxon>
        <taxon>Spermatophyta</taxon>
        <taxon>Magnoliopsida</taxon>
        <taxon>eudicotyledons</taxon>
        <taxon>Gunneridae</taxon>
        <taxon>Pentapetalae</taxon>
        <taxon>asterids</taxon>
        <taxon>campanulids</taxon>
        <taxon>Asterales</taxon>
        <taxon>Asteraceae</taxon>
        <taxon>Asteroideae</taxon>
        <taxon>Anthemideae</taxon>
        <taxon>Anthemidinae</taxon>
        <taxon>Tanacetum</taxon>
    </lineage>
</organism>